<organism evidence="1 2">
    <name type="scientific">Candidatus Gottesmanbacteria bacterium RIFCSPHIGHO2_01_FULL_46_14</name>
    <dbReference type="NCBI Taxonomy" id="1798380"/>
    <lineage>
        <taxon>Bacteria</taxon>
        <taxon>Candidatus Gottesmaniibacteriota</taxon>
    </lineage>
</organism>
<evidence type="ECO:0000313" key="1">
    <source>
        <dbReference type="EMBL" id="OGG14305.1"/>
    </source>
</evidence>
<reference evidence="1 2" key="1">
    <citation type="journal article" date="2016" name="Nat. Commun.">
        <title>Thousands of microbial genomes shed light on interconnected biogeochemical processes in an aquifer system.</title>
        <authorList>
            <person name="Anantharaman K."/>
            <person name="Brown C.T."/>
            <person name="Hug L.A."/>
            <person name="Sharon I."/>
            <person name="Castelle C.J."/>
            <person name="Probst A.J."/>
            <person name="Thomas B.C."/>
            <person name="Singh A."/>
            <person name="Wilkins M.J."/>
            <person name="Karaoz U."/>
            <person name="Brodie E.L."/>
            <person name="Williams K.H."/>
            <person name="Hubbard S.S."/>
            <person name="Banfield J.F."/>
        </authorList>
    </citation>
    <scope>NUCLEOTIDE SEQUENCE [LARGE SCALE GENOMIC DNA]</scope>
</reference>
<dbReference type="Gene3D" id="3.90.79.10">
    <property type="entry name" value="Nucleoside Triphosphate Pyrophosphohydrolase"/>
    <property type="match status" value="1"/>
</dbReference>
<dbReference type="EMBL" id="MFJJ01000023">
    <property type="protein sequence ID" value="OGG14305.1"/>
    <property type="molecule type" value="Genomic_DNA"/>
</dbReference>
<gene>
    <name evidence="1" type="ORF">A2875_01995</name>
</gene>
<evidence type="ECO:0000313" key="2">
    <source>
        <dbReference type="Proteomes" id="UP000177416"/>
    </source>
</evidence>
<protein>
    <recommendedName>
        <fullName evidence="3">Nudix hydrolase domain-containing protein</fullName>
    </recommendedName>
</protein>
<name>A0A1F5ZPN5_9BACT</name>
<proteinExistence type="predicted"/>
<dbReference type="AlphaFoldDB" id="A0A1F5ZPN5"/>
<comment type="caution">
    <text evidence="1">The sequence shown here is derived from an EMBL/GenBank/DDBJ whole genome shotgun (WGS) entry which is preliminary data.</text>
</comment>
<dbReference type="InterPro" id="IPR015797">
    <property type="entry name" value="NUDIX_hydrolase-like_dom_sf"/>
</dbReference>
<dbReference type="Proteomes" id="UP000177416">
    <property type="component" value="Unassembled WGS sequence"/>
</dbReference>
<accession>A0A1F5ZPN5</accession>
<evidence type="ECO:0008006" key="3">
    <source>
        <dbReference type="Google" id="ProtNLM"/>
    </source>
</evidence>
<dbReference type="SUPFAM" id="SSF55811">
    <property type="entry name" value="Nudix"/>
    <property type="match status" value="1"/>
</dbReference>
<sequence>MPTARDRFKMIASSYLLCIRDDMILLSRRHNTGYEDGNYSLPAGHVEDDELLTAAAAGSVGTNHTRTGKQGAGTM</sequence>